<dbReference type="GO" id="GO:0016020">
    <property type="term" value="C:membrane"/>
    <property type="evidence" value="ECO:0007669"/>
    <property type="project" value="UniProtKB-SubCell"/>
</dbReference>
<accession>H8GMA3</accession>
<feature type="transmembrane region" description="Helical" evidence="6">
    <location>
        <begin position="243"/>
        <end position="264"/>
    </location>
</feature>
<dbReference type="AlphaFoldDB" id="H8GMA3"/>
<feature type="transmembrane region" description="Helical" evidence="6">
    <location>
        <begin position="276"/>
        <end position="293"/>
    </location>
</feature>
<comment type="subcellular location">
    <subcellularLocation>
        <location evidence="1">Membrane</location>
        <topology evidence="1">Multi-pass membrane protein</topology>
    </subcellularLocation>
</comment>
<dbReference type="HOGENOM" id="CLU_041771_1_0_6"/>
<evidence type="ECO:0000256" key="4">
    <source>
        <dbReference type="ARBA" id="ARBA00022989"/>
    </source>
</evidence>
<dbReference type="Pfam" id="PF01594">
    <property type="entry name" value="AI-2E_transport"/>
    <property type="match status" value="1"/>
</dbReference>
<evidence type="ECO:0000256" key="6">
    <source>
        <dbReference type="SAM" id="Phobius"/>
    </source>
</evidence>
<gene>
    <name evidence="7" type="ORF">Metal_2946</name>
</gene>
<name>H8GMA3_METAL</name>
<evidence type="ECO:0000256" key="2">
    <source>
        <dbReference type="ARBA" id="ARBA00009773"/>
    </source>
</evidence>
<keyword evidence="3 6" id="KW-0812">Transmembrane</keyword>
<organism evidence="7 8">
    <name type="scientific">Methylomicrobium album BG8</name>
    <dbReference type="NCBI Taxonomy" id="686340"/>
    <lineage>
        <taxon>Bacteria</taxon>
        <taxon>Pseudomonadati</taxon>
        <taxon>Pseudomonadota</taxon>
        <taxon>Gammaproteobacteria</taxon>
        <taxon>Methylococcales</taxon>
        <taxon>Methylococcaceae</taxon>
        <taxon>Methylomicrobium</taxon>
    </lineage>
</organism>
<proteinExistence type="inferred from homology"/>
<dbReference type="STRING" id="686340.Metal_2946"/>
<sequence>MLNELLPDKPTRFLIPGILLVGLLWLSYLVLREFLQTIAWALIVAYVMWPAYLRLRGRLGCRNTLSAAVMSCIISAVILLVLYGLVDVLQEELRTMYQVVANNLQNPSYRMPSLLAEIPWVGPHLQEELDQFIGDRAGMAAQVSKWVQQWLGDAARFIGGIGQYVLKLSVMLVMLFFCFRDGETAVEQLQQGLVRFLGKYQHVYLGAAGYTTRAVVYGLVLAALAQGIVAGFGYAFAGVRAPVMFGAVTALLALVPMGATLVWAPLGLGLIATDHLWQGLGLIMWGVLVVSTVDNVIRPLVISGASRVPFLIVMFGVLGGLSAFGPIGLFLGPVILAVLLAVWQAWIQQQRLEE</sequence>
<keyword evidence="8" id="KW-1185">Reference proteome</keyword>
<evidence type="ECO:0000313" key="7">
    <source>
        <dbReference type="EMBL" id="EIC30627.1"/>
    </source>
</evidence>
<evidence type="ECO:0000313" key="8">
    <source>
        <dbReference type="Proteomes" id="UP000005090"/>
    </source>
</evidence>
<protein>
    <submittedName>
        <fullName evidence="7">Putative permease</fullName>
    </submittedName>
</protein>
<evidence type="ECO:0000256" key="1">
    <source>
        <dbReference type="ARBA" id="ARBA00004141"/>
    </source>
</evidence>
<dbReference type="PANTHER" id="PTHR21716">
    <property type="entry name" value="TRANSMEMBRANE PROTEIN"/>
    <property type="match status" value="1"/>
</dbReference>
<feature type="transmembrane region" description="Helical" evidence="6">
    <location>
        <begin position="214"/>
        <end position="236"/>
    </location>
</feature>
<comment type="similarity">
    <text evidence="2">Belongs to the autoinducer-2 exporter (AI-2E) (TC 2.A.86) family.</text>
</comment>
<dbReference type="InterPro" id="IPR002549">
    <property type="entry name" value="AI-2E-like"/>
</dbReference>
<keyword evidence="4 6" id="KW-1133">Transmembrane helix</keyword>
<dbReference type="PANTHER" id="PTHR21716:SF4">
    <property type="entry name" value="TRANSMEMBRANE PROTEIN 245"/>
    <property type="match status" value="1"/>
</dbReference>
<keyword evidence="5 6" id="KW-0472">Membrane</keyword>
<feature type="transmembrane region" description="Helical" evidence="6">
    <location>
        <begin position="12"/>
        <end position="31"/>
    </location>
</feature>
<evidence type="ECO:0000256" key="5">
    <source>
        <dbReference type="ARBA" id="ARBA00023136"/>
    </source>
</evidence>
<feature type="transmembrane region" description="Helical" evidence="6">
    <location>
        <begin position="37"/>
        <end position="55"/>
    </location>
</feature>
<dbReference type="Proteomes" id="UP000005090">
    <property type="component" value="Chromosome"/>
</dbReference>
<dbReference type="EMBL" id="CM001475">
    <property type="protein sequence ID" value="EIC30627.1"/>
    <property type="molecule type" value="Genomic_DNA"/>
</dbReference>
<feature type="transmembrane region" description="Helical" evidence="6">
    <location>
        <begin position="67"/>
        <end position="86"/>
    </location>
</feature>
<feature type="transmembrane region" description="Helical" evidence="6">
    <location>
        <begin position="327"/>
        <end position="347"/>
    </location>
</feature>
<reference evidence="7 8" key="1">
    <citation type="journal article" date="2013" name="Genome Announc.">
        <title>Genome Sequence of the Obligate Gammaproteobacterial Methanotroph Methylomicrobium album Strain BG8.</title>
        <authorList>
            <person name="Kits K.D."/>
            <person name="Kalyuzhnaya M.G."/>
            <person name="Klotz M.G."/>
            <person name="Jetten M.S."/>
            <person name="Op den Camp H.J."/>
            <person name="Vuilleumier S."/>
            <person name="Bringel F."/>
            <person name="Dispirito A.A."/>
            <person name="Murrell J.C."/>
            <person name="Bruce D."/>
            <person name="Cheng J.F."/>
            <person name="Copeland A."/>
            <person name="Goodwin L."/>
            <person name="Hauser L."/>
            <person name="Lajus A."/>
            <person name="Land M.L."/>
            <person name="Lapidus A."/>
            <person name="Lucas S."/>
            <person name="Medigue C."/>
            <person name="Pitluck S."/>
            <person name="Woyke T."/>
            <person name="Zeytun A."/>
            <person name="Stein L.Y."/>
        </authorList>
    </citation>
    <scope>NUCLEOTIDE SEQUENCE [LARGE SCALE GENOMIC DNA]</scope>
    <source>
        <strain evidence="7 8">BG8</strain>
    </source>
</reference>
<dbReference type="eggNOG" id="COG0628">
    <property type="taxonomic scope" value="Bacteria"/>
</dbReference>
<evidence type="ECO:0000256" key="3">
    <source>
        <dbReference type="ARBA" id="ARBA00022692"/>
    </source>
</evidence>
<dbReference type="RefSeq" id="WP_005373342.1">
    <property type="nucleotide sequence ID" value="NZ_CM001475.1"/>
</dbReference>